<dbReference type="Proteomes" id="UP000294200">
    <property type="component" value="Unassembled WGS sequence"/>
</dbReference>
<sequence length="672" mass="75693">MSQSATQWTMIKDALRREIEALPGYRVTHAVFTTYAFEPEFFETSILPQLLPDGERNLSLHSMVRRLQLESILRVSPISIDVYFDARVVMPGCPLLPYEMKAMRPQGEFHGKVILLRLEDQAGGVRCILGSGSANLTQAGWWENIEAWHFANAFDPSRPPAGILPGITALLGFLAESGQPGEATTTLRSSLAQAVAAGTRSDEPVFGVFLPARTTFLEWLKDRVKTGDDAAPLEIISPYFAESGHAQLTDALLDATGCNRLDLWLPIDPWQAGGPAALIEESSYDKSTAVDSLRWCEMKDVKLAASRGRDETPRFLHAKIIRRPGEFCFMGSVNFTNRAVRDNFEAGFLFPDQGEAWLQPVAVKPVRFLKASEPACHEGVDEMLPELRAGFDWKTSVLSVQFARRTDGTGFENGAFRLIDAEGRESRNSLKLPAEVFIKADEALYRDLQTNPWIGLLFPDGRKALVWVQQTGLEYRPPHDDLRPDVWRILEMWRALAGGKPGSQPDAFEHLEVILRQRLKDHEAAPEGEPERDIFEAMATAHGSFYLLRRRLQEEREGGNVQRCEYYFSAPRPDTLASLVDRIERPKEGESLEAVAAWVILHWITQICRDHEMLRAARTLFRRAQKHLGTLLATAPLNTIKPEFLEWAREMFLCEPGSERNVICQIKEVETQ</sequence>
<name>A0A4R0XK83_9BURK</name>
<dbReference type="EMBL" id="MWML01000014">
    <property type="protein sequence ID" value="TCG09285.1"/>
    <property type="molecule type" value="Genomic_DNA"/>
</dbReference>
<dbReference type="CDD" id="cd00138">
    <property type="entry name" value="PLDc_SF"/>
    <property type="match status" value="1"/>
</dbReference>
<feature type="domain" description="Phospholipase D-like" evidence="1">
    <location>
        <begin position="234"/>
        <end position="352"/>
    </location>
</feature>
<proteinExistence type="predicted"/>
<evidence type="ECO:0000313" key="2">
    <source>
        <dbReference type="EMBL" id="TCG09285.1"/>
    </source>
</evidence>
<protein>
    <recommendedName>
        <fullName evidence="1">Phospholipase D-like domain-containing protein</fullName>
    </recommendedName>
</protein>
<dbReference type="Pfam" id="PF13091">
    <property type="entry name" value="PLDc_2"/>
    <property type="match status" value="1"/>
</dbReference>
<evidence type="ECO:0000313" key="3">
    <source>
        <dbReference type="Proteomes" id="UP000294200"/>
    </source>
</evidence>
<dbReference type="AlphaFoldDB" id="A0A4R0XK83"/>
<organism evidence="2 3">
    <name type="scientific">Paraburkholderia steynii</name>
    <dbReference type="NCBI Taxonomy" id="1245441"/>
    <lineage>
        <taxon>Bacteria</taxon>
        <taxon>Pseudomonadati</taxon>
        <taxon>Pseudomonadota</taxon>
        <taxon>Betaproteobacteria</taxon>
        <taxon>Burkholderiales</taxon>
        <taxon>Burkholderiaceae</taxon>
        <taxon>Paraburkholderia</taxon>
    </lineage>
</organism>
<keyword evidence="3" id="KW-1185">Reference proteome</keyword>
<accession>A0A4R0XK83</accession>
<gene>
    <name evidence="2" type="ORF">BZM27_06500</name>
</gene>
<comment type="caution">
    <text evidence="2">The sequence shown here is derived from an EMBL/GenBank/DDBJ whole genome shotgun (WGS) entry which is preliminary data.</text>
</comment>
<evidence type="ECO:0000259" key="1">
    <source>
        <dbReference type="Pfam" id="PF13091"/>
    </source>
</evidence>
<dbReference type="InterPro" id="IPR025202">
    <property type="entry name" value="PLD-like_dom"/>
</dbReference>
<dbReference type="Gene3D" id="3.30.870.10">
    <property type="entry name" value="Endonuclease Chain A"/>
    <property type="match status" value="2"/>
</dbReference>
<dbReference type="SUPFAM" id="SSF56024">
    <property type="entry name" value="Phospholipase D/nuclease"/>
    <property type="match status" value="1"/>
</dbReference>
<reference evidence="2 3" key="1">
    <citation type="submission" date="2017-02" db="EMBL/GenBank/DDBJ databases">
        <title>Paraburkholderia sophoroidis sp. nov. and Paraburkholderia steynii sp. nov. rhizobial symbionts of the fynbos legume Hypocalyptus sophoroides.</title>
        <authorList>
            <person name="Steenkamp E.T."/>
            <person name="Beukes C.W."/>
            <person name="Van Zyl E."/>
            <person name="Avontuur J."/>
            <person name="Chan W.Y."/>
            <person name="Hassen A."/>
            <person name="Palmer M."/>
            <person name="Mthombeni L."/>
            <person name="Phalane F."/>
            <person name="Sereme K."/>
            <person name="Venter S.N."/>
        </authorList>
    </citation>
    <scope>NUCLEOTIDE SEQUENCE [LARGE SCALE GENOMIC DNA]</scope>
    <source>
        <strain evidence="2 3">HC1.1ba</strain>
    </source>
</reference>